<protein>
    <submittedName>
        <fullName evidence="1">Uncharacterized protein</fullName>
    </submittedName>
</protein>
<reference evidence="1" key="1">
    <citation type="submission" date="2014-09" db="EMBL/GenBank/DDBJ databases">
        <authorList>
            <person name="Magalhaes I.L.F."/>
            <person name="Oliveira U."/>
            <person name="Santos F.R."/>
            <person name="Vidigal T.H.D.A."/>
            <person name="Brescovit A.D."/>
            <person name="Santos A.J."/>
        </authorList>
    </citation>
    <scope>NUCLEOTIDE SEQUENCE</scope>
    <source>
        <tissue evidence="1">Shoot tissue taken approximately 20 cm above the soil surface</tissue>
    </source>
</reference>
<name>A0A0A8XXC3_ARUDO</name>
<sequence>MASFILPLLTSQRGDSGR</sequence>
<organism evidence="1">
    <name type="scientific">Arundo donax</name>
    <name type="common">Giant reed</name>
    <name type="synonym">Donax arundinaceus</name>
    <dbReference type="NCBI Taxonomy" id="35708"/>
    <lineage>
        <taxon>Eukaryota</taxon>
        <taxon>Viridiplantae</taxon>
        <taxon>Streptophyta</taxon>
        <taxon>Embryophyta</taxon>
        <taxon>Tracheophyta</taxon>
        <taxon>Spermatophyta</taxon>
        <taxon>Magnoliopsida</taxon>
        <taxon>Liliopsida</taxon>
        <taxon>Poales</taxon>
        <taxon>Poaceae</taxon>
        <taxon>PACMAD clade</taxon>
        <taxon>Arundinoideae</taxon>
        <taxon>Arundineae</taxon>
        <taxon>Arundo</taxon>
    </lineage>
</organism>
<reference evidence="1" key="2">
    <citation type="journal article" date="2015" name="Data Brief">
        <title>Shoot transcriptome of the giant reed, Arundo donax.</title>
        <authorList>
            <person name="Barrero R.A."/>
            <person name="Guerrero F.D."/>
            <person name="Moolhuijzen P."/>
            <person name="Goolsby J.A."/>
            <person name="Tidwell J."/>
            <person name="Bellgard S.E."/>
            <person name="Bellgard M.I."/>
        </authorList>
    </citation>
    <scope>NUCLEOTIDE SEQUENCE</scope>
    <source>
        <tissue evidence="1">Shoot tissue taken approximately 20 cm above the soil surface</tissue>
    </source>
</reference>
<proteinExistence type="predicted"/>
<dbReference type="EMBL" id="GBRH01279291">
    <property type="protein sequence ID" value="JAD18604.1"/>
    <property type="molecule type" value="Transcribed_RNA"/>
</dbReference>
<accession>A0A0A8XXC3</accession>
<dbReference type="AlphaFoldDB" id="A0A0A8XXC3"/>
<evidence type="ECO:0000313" key="1">
    <source>
        <dbReference type="EMBL" id="JAD18604.1"/>
    </source>
</evidence>